<reference evidence="3" key="1">
    <citation type="submission" date="2017-04" db="EMBL/GenBank/DDBJ databases">
        <authorList>
            <person name="Varghese N."/>
            <person name="Submissions S."/>
        </authorList>
    </citation>
    <scope>NUCLEOTIDE SEQUENCE [LARGE SCALE GENOMIC DNA]</scope>
    <source>
        <strain evidence="3">RKEM611</strain>
    </source>
</reference>
<dbReference type="OrthoDB" id="7427954at2"/>
<gene>
    <name evidence="2" type="ORF">SAMN06296036_11354</name>
</gene>
<organism evidence="2 3">
    <name type="scientific">Pseudobacteriovorax antillogorgiicola</name>
    <dbReference type="NCBI Taxonomy" id="1513793"/>
    <lineage>
        <taxon>Bacteria</taxon>
        <taxon>Pseudomonadati</taxon>
        <taxon>Bdellovibrionota</taxon>
        <taxon>Oligoflexia</taxon>
        <taxon>Oligoflexales</taxon>
        <taxon>Pseudobacteriovoracaceae</taxon>
        <taxon>Pseudobacteriovorax</taxon>
    </lineage>
</organism>
<evidence type="ECO:0000259" key="1">
    <source>
        <dbReference type="PROSITE" id="PS50995"/>
    </source>
</evidence>
<dbReference type="GO" id="GO:0003677">
    <property type="term" value="F:DNA binding"/>
    <property type="evidence" value="ECO:0007669"/>
    <property type="project" value="UniProtKB-KW"/>
</dbReference>
<evidence type="ECO:0000313" key="2">
    <source>
        <dbReference type="EMBL" id="SMF43108.1"/>
    </source>
</evidence>
<evidence type="ECO:0000313" key="3">
    <source>
        <dbReference type="Proteomes" id="UP000192907"/>
    </source>
</evidence>
<dbReference type="STRING" id="1513793.SAMN06296036_11354"/>
<dbReference type="SUPFAM" id="SSF46785">
    <property type="entry name" value="Winged helix' DNA-binding domain"/>
    <property type="match status" value="1"/>
</dbReference>
<proteinExistence type="predicted"/>
<accession>A0A1Y6C323</accession>
<dbReference type="InterPro" id="IPR036388">
    <property type="entry name" value="WH-like_DNA-bd_sf"/>
</dbReference>
<sequence length="155" mass="17532">MTSNEAFEKVKQGSLAHSLIKLGRLVNEQGIQNARQLFGLPKLSLAHLELFPHIDFCGTTVGEIAKRKGVSKQAVSKLVGQMIDMDILYMSDAEDDKRKKLVHFYTEGPRAIQMGFKALESVDEGLKEIIKSEEYELLLALLNQLLARFQEWDQI</sequence>
<dbReference type="AlphaFoldDB" id="A0A1Y6C323"/>
<dbReference type="Pfam" id="PF12802">
    <property type="entry name" value="MarR_2"/>
    <property type="match status" value="1"/>
</dbReference>
<dbReference type="RefSeq" id="WP_132321066.1">
    <property type="nucleotide sequence ID" value="NZ_FWZT01000013.1"/>
</dbReference>
<feature type="domain" description="HTH marR-type" evidence="1">
    <location>
        <begin position="12"/>
        <end position="147"/>
    </location>
</feature>
<dbReference type="InterPro" id="IPR036390">
    <property type="entry name" value="WH_DNA-bd_sf"/>
</dbReference>
<name>A0A1Y6C323_9BACT</name>
<dbReference type="EMBL" id="FWZT01000013">
    <property type="protein sequence ID" value="SMF43108.1"/>
    <property type="molecule type" value="Genomic_DNA"/>
</dbReference>
<keyword evidence="3" id="KW-1185">Reference proteome</keyword>
<dbReference type="InterPro" id="IPR000835">
    <property type="entry name" value="HTH_MarR-typ"/>
</dbReference>
<dbReference type="PROSITE" id="PS50995">
    <property type="entry name" value="HTH_MARR_2"/>
    <property type="match status" value="1"/>
</dbReference>
<dbReference type="Proteomes" id="UP000192907">
    <property type="component" value="Unassembled WGS sequence"/>
</dbReference>
<keyword evidence="2" id="KW-0238">DNA-binding</keyword>
<dbReference type="Gene3D" id="1.10.10.10">
    <property type="entry name" value="Winged helix-like DNA-binding domain superfamily/Winged helix DNA-binding domain"/>
    <property type="match status" value="1"/>
</dbReference>
<dbReference type="GO" id="GO:0003700">
    <property type="term" value="F:DNA-binding transcription factor activity"/>
    <property type="evidence" value="ECO:0007669"/>
    <property type="project" value="InterPro"/>
</dbReference>
<protein>
    <submittedName>
        <fullName evidence="2">DNA-binding transcriptional regulator, MarR family</fullName>
    </submittedName>
</protein>